<accession>M2QLI8</accession>
<dbReference type="Proteomes" id="UP000016930">
    <property type="component" value="Unassembled WGS sequence"/>
</dbReference>
<dbReference type="STRING" id="914234.M2QLI8"/>
<feature type="region of interest" description="Disordered" evidence="6">
    <location>
        <begin position="275"/>
        <end position="304"/>
    </location>
</feature>
<dbReference type="EMBL" id="KB445796">
    <property type="protein sequence ID" value="EMD37888.1"/>
    <property type="molecule type" value="Genomic_DNA"/>
</dbReference>
<evidence type="ECO:0000259" key="7">
    <source>
        <dbReference type="Pfam" id="PF09468"/>
    </source>
</evidence>
<sequence>MASQLGVLPRDVIDSMLPQLPSLEGTAESTPSQLRFIKLFHPRTGLPSLFLPHRSSVENEATSVLEVQMVSPPEKRSWFMSSDEVVEDGKLLLLTPIDPAFLLIPILRSLISAEGDPGNFRPIDDLFEDAAVKLKSLESSSQATTDLLYLSSLPCVQTAMSRICETKDITEDITVYRFSTLHTMEYLQLKVGNLRRPEILESSKTILRNLAKDGLMEDGKETLLELARTRAACELVSQYLPRDLYTTLLGSYDFAPLDAYLKTLREEEATLAAADMSKVEMRESQTQSSASGDKKRKGQTKASYGVEKLKKANVKGMSKISSFFQKTVA</sequence>
<evidence type="ECO:0000259" key="8">
    <source>
        <dbReference type="Pfam" id="PF17745"/>
    </source>
</evidence>
<evidence type="ECO:0000313" key="10">
    <source>
        <dbReference type="Proteomes" id="UP000016930"/>
    </source>
</evidence>
<comment type="subcellular location">
    <subcellularLocation>
        <location evidence="1">Nucleus</location>
    </subcellularLocation>
</comment>
<protein>
    <recommendedName>
        <fullName evidence="2">Ribonuclease H2 subunit B</fullName>
    </recommendedName>
    <alternativeName>
        <fullName evidence="5">Ribonuclease HI subunit B</fullName>
    </alternativeName>
</protein>
<evidence type="ECO:0000256" key="6">
    <source>
        <dbReference type="SAM" id="MobiDB-lite"/>
    </source>
</evidence>
<keyword evidence="3" id="KW-0539">Nucleus</keyword>
<dbReference type="GO" id="GO:0006401">
    <property type="term" value="P:RNA catabolic process"/>
    <property type="evidence" value="ECO:0007669"/>
    <property type="project" value="TreeGrafter"/>
</dbReference>
<organism evidence="9 10">
    <name type="scientific">Ceriporiopsis subvermispora (strain B)</name>
    <name type="common">White-rot fungus</name>
    <name type="synonym">Gelatoporia subvermispora</name>
    <dbReference type="NCBI Taxonomy" id="914234"/>
    <lineage>
        <taxon>Eukaryota</taxon>
        <taxon>Fungi</taxon>
        <taxon>Dikarya</taxon>
        <taxon>Basidiomycota</taxon>
        <taxon>Agaricomycotina</taxon>
        <taxon>Agaricomycetes</taxon>
        <taxon>Polyporales</taxon>
        <taxon>Gelatoporiaceae</taxon>
        <taxon>Gelatoporia</taxon>
    </lineage>
</organism>
<proteinExistence type="predicted"/>
<dbReference type="Gene3D" id="1.10.20.120">
    <property type="match status" value="1"/>
</dbReference>
<dbReference type="AlphaFoldDB" id="M2QLI8"/>
<dbReference type="PANTHER" id="PTHR13383:SF11">
    <property type="entry name" value="RIBONUCLEASE H2 SUBUNIT B"/>
    <property type="match status" value="1"/>
</dbReference>
<name>M2QLI8_CERS8</name>
<feature type="domain" description="Rnh202 triple barrel" evidence="8">
    <location>
        <begin position="29"/>
        <end position="98"/>
    </location>
</feature>
<feature type="domain" description="Ribonuclease H2 subunit B wHTH" evidence="7">
    <location>
        <begin position="101"/>
        <end position="248"/>
    </location>
</feature>
<comment type="function">
    <text evidence="4">Non catalytic subunit of RNase H2, an endonuclease that specifically degrades the RNA of RNA:DNA hybrids. Participates in DNA replication, possibly by mediating the removal of lagging-strand Okazaki fragment RNA primers during DNA replication. Mediates the excision of single ribonucleotides from DNA:RNA duplexes.</text>
</comment>
<dbReference type="Gene3D" id="2.20.25.530">
    <property type="match status" value="1"/>
</dbReference>
<evidence type="ECO:0000256" key="4">
    <source>
        <dbReference type="ARBA" id="ARBA00024778"/>
    </source>
</evidence>
<dbReference type="InterPro" id="IPR040456">
    <property type="entry name" value="RNase_H2_suB"/>
</dbReference>
<dbReference type="InterPro" id="IPR041195">
    <property type="entry name" value="Rnh202_N"/>
</dbReference>
<dbReference type="Pfam" id="PF17745">
    <property type="entry name" value="Ydr279_N"/>
    <property type="match status" value="1"/>
</dbReference>
<evidence type="ECO:0000256" key="5">
    <source>
        <dbReference type="ARBA" id="ARBA00033464"/>
    </source>
</evidence>
<keyword evidence="10" id="KW-1185">Reference proteome</keyword>
<dbReference type="PANTHER" id="PTHR13383">
    <property type="entry name" value="RIBONUCLEASE H2 SUBUNIT B"/>
    <property type="match status" value="1"/>
</dbReference>
<gene>
    <name evidence="9" type="ORF">CERSUDRAFT_114528</name>
</gene>
<evidence type="ECO:0000256" key="1">
    <source>
        <dbReference type="ARBA" id="ARBA00004123"/>
    </source>
</evidence>
<dbReference type="InterPro" id="IPR019024">
    <property type="entry name" value="RNase_H2_suB_wHTH"/>
</dbReference>
<dbReference type="HOGENOM" id="CLU_058486_0_0_1"/>
<dbReference type="OrthoDB" id="29098at2759"/>
<dbReference type="Pfam" id="PF09468">
    <property type="entry name" value="RNase_H2-Ydr279"/>
    <property type="match status" value="1"/>
</dbReference>
<dbReference type="GO" id="GO:0005654">
    <property type="term" value="C:nucleoplasm"/>
    <property type="evidence" value="ECO:0007669"/>
    <property type="project" value="TreeGrafter"/>
</dbReference>
<evidence type="ECO:0000313" key="9">
    <source>
        <dbReference type="EMBL" id="EMD37888.1"/>
    </source>
</evidence>
<evidence type="ECO:0000256" key="2">
    <source>
        <dbReference type="ARBA" id="ARBA00019062"/>
    </source>
</evidence>
<evidence type="ECO:0000256" key="3">
    <source>
        <dbReference type="ARBA" id="ARBA00023242"/>
    </source>
</evidence>
<reference evidence="9 10" key="1">
    <citation type="journal article" date="2012" name="Proc. Natl. Acad. Sci. U.S.A.">
        <title>Comparative genomics of Ceriporiopsis subvermispora and Phanerochaete chrysosporium provide insight into selective ligninolysis.</title>
        <authorList>
            <person name="Fernandez-Fueyo E."/>
            <person name="Ruiz-Duenas F.J."/>
            <person name="Ferreira P."/>
            <person name="Floudas D."/>
            <person name="Hibbett D.S."/>
            <person name="Canessa P."/>
            <person name="Larrondo L.F."/>
            <person name="James T.Y."/>
            <person name="Seelenfreund D."/>
            <person name="Lobos S."/>
            <person name="Polanco R."/>
            <person name="Tello M."/>
            <person name="Honda Y."/>
            <person name="Watanabe T."/>
            <person name="Watanabe T."/>
            <person name="Ryu J.S."/>
            <person name="Kubicek C.P."/>
            <person name="Schmoll M."/>
            <person name="Gaskell J."/>
            <person name="Hammel K.E."/>
            <person name="St John F.J."/>
            <person name="Vanden Wymelenberg A."/>
            <person name="Sabat G."/>
            <person name="Splinter BonDurant S."/>
            <person name="Syed K."/>
            <person name="Yadav J.S."/>
            <person name="Doddapaneni H."/>
            <person name="Subramanian V."/>
            <person name="Lavin J.L."/>
            <person name="Oguiza J.A."/>
            <person name="Perez G."/>
            <person name="Pisabarro A.G."/>
            <person name="Ramirez L."/>
            <person name="Santoyo F."/>
            <person name="Master E."/>
            <person name="Coutinho P.M."/>
            <person name="Henrissat B."/>
            <person name="Lombard V."/>
            <person name="Magnuson J.K."/>
            <person name="Kuees U."/>
            <person name="Hori C."/>
            <person name="Igarashi K."/>
            <person name="Samejima M."/>
            <person name="Held B.W."/>
            <person name="Barry K.W."/>
            <person name="LaButti K.M."/>
            <person name="Lapidus A."/>
            <person name="Lindquist E.A."/>
            <person name="Lucas S.M."/>
            <person name="Riley R."/>
            <person name="Salamov A.A."/>
            <person name="Hoffmeister D."/>
            <person name="Schwenk D."/>
            <person name="Hadar Y."/>
            <person name="Yarden O."/>
            <person name="de Vries R.P."/>
            <person name="Wiebenga A."/>
            <person name="Stenlid J."/>
            <person name="Eastwood D."/>
            <person name="Grigoriev I.V."/>
            <person name="Berka R.M."/>
            <person name="Blanchette R.A."/>
            <person name="Kersten P."/>
            <person name="Martinez A.T."/>
            <person name="Vicuna R."/>
            <person name="Cullen D."/>
        </authorList>
    </citation>
    <scope>NUCLEOTIDE SEQUENCE [LARGE SCALE GENOMIC DNA]</scope>
    <source>
        <strain evidence="9 10">B</strain>
    </source>
</reference>
<dbReference type="CDD" id="cd09270">
    <property type="entry name" value="RNase_H2-B"/>
    <property type="match status" value="1"/>
</dbReference>
<dbReference type="GO" id="GO:0032299">
    <property type="term" value="C:ribonuclease H2 complex"/>
    <property type="evidence" value="ECO:0007669"/>
    <property type="project" value="InterPro"/>
</dbReference>